<keyword evidence="5" id="KW-1133">Transmembrane helix</keyword>
<evidence type="ECO:0000313" key="7">
    <source>
        <dbReference type="EMBL" id="CAD8055506.1"/>
    </source>
</evidence>
<keyword evidence="5" id="KW-0812">Transmembrane</keyword>
<keyword evidence="2 4" id="KW-0863">Zinc-finger</keyword>
<protein>
    <recommendedName>
        <fullName evidence="6">RING-type domain-containing protein</fullName>
    </recommendedName>
</protein>
<dbReference type="Proteomes" id="UP000688137">
    <property type="component" value="Unassembled WGS sequence"/>
</dbReference>
<dbReference type="Pfam" id="PF13923">
    <property type="entry name" value="zf-C3HC4_2"/>
    <property type="match status" value="1"/>
</dbReference>
<evidence type="ECO:0000256" key="3">
    <source>
        <dbReference type="ARBA" id="ARBA00022833"/>
    </source>
</evidence>
<dbReference type="AlphaFoldDB" id="A0A8S1KS59"/>
<reference evidence="7" key="1">
    <citation type="submission" date="2021-01" db="EMBL/GenBank/DDBJ databases">
        <authorList>
            <consortium name="Genoscope - CEA"/>
            <person name="William W."/>
        </authorList>
    </citation>
    <scope>NUCLEOTIDE SEQUENCE</scope>
</reference>
<dbReference type="PROSITE" id="PS50089">
    <property type="entry name" value="ZF_RING_2"/>
    <property type="match status" value="1"/>
</dbReference>
<dbReference type="InterPro" id="IPR017907">
    <property type="entry name" value="Znf_RING_CS"/>
</dbReference>
<comment type="caution">
    <text evidence="7">The sequence shown here is derived from an EMBL/GenBank/DDBJ whole genome shotgun (WGS) entry which is preliminary data.</text>
</comment>
<gene>
    <name evidence="7" type="ORF">PPRIM_AZ9-3.1.T0230214</name>
</gene>
<sequence length="365" mass="42671">MIDSTPIPKFFQQEFECSLCLTFLTNPITIPCGHTFCKECITNAVKQIPRCPTCRGTITIEIKNLKENLLIKSTVNELKRHLNITSNPEKQQFQDKQGINNQPEKLIILYTTEVITPYQYQRIILEKEQLKSFPKNQELMKKIFANIKKFVIAFKSKKNQDIGYLAQLQLVQIIKGQITAQILTEDIVELSNKQPTEFQLNNEEQTKYILPIATAKILEEDYIDLKDNDTSYQISTLMQQIKDVLNPFILQLSDTQSELSKYLHQSGLFMYLSLEVDKDWKSLKRLSFLLPSLLNIDRTQKNNILSQNNCIQRLILINKSIQKFKKTSNPMIVFTMNRRSFQKSLFFQFWLIIIPLLLAYLLIKF</sequence>
<evidence type="ECO:0000256" key="2">
    <source>
        <dbReference type="ARBA" id="ARBA00022771"/>
    </source>
</evidence>
<evidence type="ECO:0000313" key="8">
    <source>
        <dbReference type="Proteomes" id="UP000688137"/>
    </source>
</evidence>
<dbReference type="PANTHER" id="PTHR23327">
    <property type="entry name" value="RING FINGER PROTEIN 127"/>
    <property type="match status" value="1"/>
</dbReference>
<dbReference type="PROSITE" id="PS00518">
    <property type="entry name" value="ZF_RING_1"/>
    <property type="match status" value="1"/>
</dbReference>
<dbReference type="GO" id="GO:0008270">
    <property type="term" value="F:zinc ion binding"/>
    <property type="evidence" value="ECO:0007669"/>
    <property type="project" value="UniProtKB-KW"/>
</dbReference>
<dbReference type="SMART" id="SM00184">
    <property type="entry name" value="RING"/>
    <property type="match status" value="1"/>
</dbReference>
<feature type="transmembrane region" description="Helical" evidence="5">
    <location>
        <begin position="345"/>
        <end position="363"/>
    </location>
</feature>
<evidence type="ECO:0000256" key="5">
    <source>
        <dbReference type="SAM" id="Phobius"/>
    </source>
</evidence>
<accession>A0A8S1KS59</accession>
<feature type="domain" description="RING-type" evidence="6">
    <location>
        <begin position="17"/>
        <end position="55"/>
    </location>
</feature>
<keyword evidence="1" id="KW-0479">Metal-binding</keyword>
<organism evidence="7 8">
    <name type="scientific">Paramecium primaurelia</name>
    <dbReference type="NCBI Taxonomy" id="5886"/>
    <lineage>
        <taxon>Eukaryota</taxon>
        <taxon>Sar</taxon>
        <taxon>Alveolata</taxon>
        <taxon>Ciliophora</taxon>
        <taxon>Intramacronucleata</taxon>
        <taxon>Oligohymenophorea</taxon>
        <taxon>Peniculida</taxon>
        <taxon>Parameciidae</taxon>
        <taxon>Paramecium</taxon>
    </lineage>
</organism>
<evidence type="ECO:0000256" key="4">
    <source>
        <dbReference type="PROSITE-ProRule" id="PRU00175"/>
    </source>
</evidence>
<name>A0A8S1KS59_PARPR</name>
<keyword evidence="8" id="KW-1185">Reference proteome</keyword>
<keyword evidence="5" id="KW-0472">Membrane</keyword>
<dbReference type="OMA" id="NPITIPC"/>
<keyword evidence="3" id="KW-0862">Zinc</keyword>
<dbReference type="InterPro" id="IPR001841">
    <property type="entry name" value="Znf_RING"/>
</dbReference>
<proteinExistence type="predicted"/>
<evidence type="ECO:0000259" key="6">
    <source>
        <dbReference type="PROSITE" id="PS50089"/>
    </source>
</evidence>
<evidence type="ECO:0000256" key="1">
    <source>
        <dbReference type="ARBA" id="ARBA00022723"/>
    </source>
</evidence>
<dbReference type="EMBL" id="CAJJDM010000021">
    <property type="protein sequence ID" value="CAD8055506.1"/>
    <property type="molecule type" value="Genomic_DNA"/>
</dbReference>
<dbReference type="PANTHER" id="PTHR23327:SF51">
    <property type="entry name" value="TRANSCRIPTIONAL REGULATOR OF YEAST FORM ADHERENCE 3"/>
    <property type="match status" value="1"/>
</dbReference>
<dbReference type="CDD" id="cd16514">
    <property type="entry name" value="RING-HC_LONFs_rpt2"/>
    <property type="match status" value="1"/>
</dbReference>